<accession>A0AAW1XHT2</accession>
<feature type="compositionally biased region" description="Polar residues" evidence="1">
    <location>
        <begin position="240"/>
        <end position="251"/>
    </location>
</feature>
<protein>
    <submittedName>
        <fullName evidence="2">Uncharacterized protein</fullName>
    </submittedName>
</protein>
<feature type="region of interest" description="Disordered" evidence="1">
    <location>
        <begin position="139"/>
        <end position="274"/>
    </location>
</feature>
<feature type="region of interest" description="Disordered" evidence="1">
    <location>
        <begin position="35"/>
        <end position="108"/>
    </location>
</feature>
<dbReference type="EMBL" id="JBEDUW010000004">
    <property type="protein sequence ID" value="KAK9935325.1"/>
    <property type="molecule type" value="Genomic_DNA"/>
</dbReference>
<feature type="compositionally biased region" description="Acidic residues" evidence="1">
    <location>
        <begin position="35"/>
        <end position="49"/>
    </location>
</feature>
<keyword evidence="3" id="KW-1185">Reference proteome</keyword>
<dbReference type="Proteomes" id="UP001457282">
    <property type="component" value="Unassembled WGS sequence"/>
</dbReference>
<dbReference type="AlphaFoldDB" id="A0AAW1XHT2"/>
<evidence type="ECO:0000313" key="2">
    <source>
        <dbReference type="EMBL" id="KAK9935325.1"/>
    </source>
</evidence>
<feature type="compositionally biased region" description="Basic residues" evidence="1">
    <location>
        <begin position="253"/>
        <end position="274"/>
    </location>
</feature>
<dbReference type="InterPro" id="IPR017956">
    <property type="entry name" value="AT_hook_DNA-bd_motif"/>
</dbReference>
<comment type="caution">
    <text evidence="2">The sequence shown here is derived from an EMBL/GenBank/DDBJ whole genome shotgun (WGS) entry which is preliminary data.</text>
</comment>
<evidence type="ECO:0000256" key="1">
    <source>
        <dbReference type="SAM" id="MobiDB-lite"/>
    </source>
</evidence>
<reference evidence="2 3" key="1">
    <citation type="journal article" date="2023" name="G3 (Bethesda)">
        <title>A chromosome-length genome assembly and annotation of blackberry (Rubus argutus, cv. 'Hillquist').</title>
        <authorList>
            <person name="Bruna T."/>
            <person name="Aryal R."/>
            <person name="Dudchenko O."/>
            <person name="Sargent D.J."/>
            <person name="Mead D."/>
            <person name="Buti M."/>
            <person name="Cavallini A."/>
            <person name="Hytonen T."/>
            <person name="Andres J."/>
            <person name="Pham M."/>
            <person name="Weisz D."/>
            <person name="Mascagni F."/>
            <person name="Usai G."/>
            <person name="Natali L."/>
            <person name="Bassil N."/>
            <person name="Fernandez G.E."/>
            <person name="Lomsadze A."/>
            <person name="Armour M."/>
            <person name="Olukolu B."/>
            <person name="Poorten T."/>
            <person name="Britton C."/>
            <person name="Davik J."/>
            <person name="Ashrafi H."/>
            <person name="Aiden E.L."/>
            <person name="Borodovsky M."/>
            <person name="Worthington M."/>
        </authorList>
    </citation>
    <scope>NUCLEOTIDE SEQUENCE [LARGE SCALE GENOMIC DNA]</scope>
    <source>
        <strain evidence="2">PI 553951</strain>
    </source>
</reference>
<gene>
    <name evidence="2" type="ORF">M0R45_022431</name>
</gene>
<evidence type="ECO:0000313" key="3">
    <source>
        <dbReference type="Proteomes" id="UP001457282"/>
    </source>
</evidence>
<feature type="compositionally biased region" description="Acidic residues" evidence="1">
    <location>
        <begin position="78"/>
        <end position="87"/>
    </location>
</feature>
<feature type="compositionally biased region" description="Basic and acidic residues" evidence="1">
    <location>
        <begin position="139"/>
        <end position="158"/>
    </location>
</feature>
<feature type="compositionally biased region" description="Basic residues" evidence="1">
    <location>
        <begin position="54"/>
        <end position="71"/>
    </location>
</feature>
<dbReference type="GO" id="GO:0003677">
    <property type="term" value="F:DNA binding"/>
    <property type="evidence" value="ECO:0007669"/>
    <property type="project" value="InterPro"/>
</dbReference>
<organism evidence="2 3">
    <name type="scientific">Rubus argutus</name>
    <name type="common">Southern blackberry</name>
    <dbReference type="NCBI Taxonomy" id="59490"/>
    <lineage>
        <taxon>Eukaryota</taxon>
        <taxon>Viridiplantae</taxon>
        <taxon>Streptophyta</taxon>
        <taxon>Embryophyta</taxon>
        <taxon>Tracheophyta</taxon>
        <taxon>Spermatophyta</taxon>
        <taxon>Magnoliopsida</taxon>
        <taxon>eudicotyledons</taxon>
        <taxon>Gunneridae</taxon>
        <taxon>Pentapetalae</taxon>
        <taxon>rosids</taxon>
        <taxon>fabids</taxon>
        <taxon>Rosales</taxon>
        <taxon>Rosaceae</taxon>
        <taxon>Rosoideae</taxon>
        <taxon>Rosoideae incertae sedis</taxon>
        <taxon>Rubus</taxon>
    </lineage>
</organism>
<dbReference type="PRINTS" id="PR00929">
    <property type="entry name" value="ATHOOK"/>
</dbReference>
<proteinExistence type="predicted"/>
<name>A0AAW1XHT2_RUBAR</name>
<feature type="compositionally biased region" description="Basic residues" evidence="1">
    <location>
        <begin position="163"/>
        <end position="173"/>
    </location>
</feature>
<sequence>MNSGVERFLQELIPNVYTPTHPPYASMIQRAIEELNEEEGGDGGDEGSVDIERKLRRKRRPRQGRRGRGRWRGREEANESIEQEIEGEQGQNEVMGQSEGPDMDDLEQALLTYIKLQNRGKANKDKMIKEPIEAAMRENEVIEYDNQREEQQSGEKPHAQQPQKRRPGRPKAKKVMDASAEEEPPRRRGRCKAKIDMNFSSNAQVPCAIEYPNEEEQPPKRRGPGRPPKPKPGSEKSLAVLSSSDMQQQPLSRRIKKRFSKPKRGRGRPRTLRN</sequence>